<accession>A0ACB8QI43</accession>
<evidence type="ECO:0000313" key="1">
    <source>
        <dbReference type="EMBL" id="KAI0031327.1"/>
    </source>
</evidence>
<name>A0ACB8QI43_9AGAM</name>
<feature type="non-terminal residue" evidence="1">
    <location>
        <position position="1"/>
    </location>
</feature>
<reference evidence="1" key="2">
    <citation type="journal article" date="2022" name="New Phytol.">
        <title>Evolutionary transition to the ectomycorrhizal habit in the genomes of a hyperdiverse lineage of mushroom-forming fungi.</title>
        <authorList>
            <person name="Looney B."/>
            <person name="Miyauchi S."/>
            <person name="Morin E."/>
            <person name="Drula E."/>
            <person name="Courty P.E."/>
            <person name="Kohler A."/>
            <person name="Kuo A."/>
            <person name="LaButti K."/>
            <person name="Pangilinan J."/>
            <person name="Lipzen A."/>
            <person name="Riley R."/>
            <person name="Andreopoulos W."/>
            <person name="He G."/>
            <person name="Johnson J."/>
            <person name="Nolan M."/>
            <person name="Tritt A."/>
            <person name="Barry K.W."/>
            <person name="Grigoriev I.V."/>
            <person name="Nagy L.G."/>
            <person name="Hibbett D."/>
            <person name="Henrissat B."/>
            <person name="Matheny P.B."/>
            <person name="Labbe J."/>
            <person name="Martin F.M."/>
        </authorList>
    </citation>
    <scope>NUCLEOTIDE SEQUENCE</scope>
    <source>
        <strain evidence="1">EC-137</strain>
    </source>
</reference>
<dbReference type="EMBL" id="MU273584">
    <property type="protein sequence ID" value="KAI0031327.1"/>
    <property type="molecule type" value="Genomic_DNA"/>
</dbReference>
<sequence length="68" mass="8127">STLAGLLYRWRLWFESTFVFTLLEPWEKGLLIAIAVVVFTLFFVGAWKYLPYHVVFLYQRATYYLLGQ</sequence>
<comment type="caution">
    <text evidence="1">The sequence shown here is derived from an EMBL/GenBank/DDBJ whole genome shotgun (WGS) entry which is preliminary data.</text>
</comment>
<reference evidence="1" key="1">
    <citation type="submission" date="2021-02" db="EMBL/GenBank/DDBJ databases">
        <authorList>
            <consortium name="DOE Joint Genome Institute"/>
            <person name="Ahrendt S."/>
            <person name="Looney B.P."/>
            <person name="Miyauchi S."/>
            <person name="Morin E."/>
            <person name="Drula E."/>
            <person name="Courty P.E."/>
            <person name="Chicoki N."/>
            <person name="Fauchery L."/>
            <person name="Kohler A."/>
            <person name="Kuo A."/>
            <person name="Labutti K."/>
            <person name="Pangilinan J."/>
            <person name="Lipzen A."/>
            <person name="Riley R."/>
            <person name="Andreopoulos W."/>
            <person name="He G."/>
            <person name="Johnson J."/>
            <person name="Barry K.W."/>
            <person name="Grigoriev I.V."/>
            <person name="Nagy L."/>
            <person name="Hibbett D."/>
            <person name="Henrissat B."/>
            <person name="Matheny P.B."/>
            <person name="Labbe J."/>
            <person name="Martin F."/>
        </authorList>
    </citation>
    <scope>NUCLEOTIDE SEQUENCE</scope>
    <source>
        <strain evidence="1">EC-137</strain>
    </source>
</reference>
<keyword evidence="2" id="KW-1185">Reference proteome</keyword>
<feature type="non-terminal residue" evidence="1">
    <location>
        <position position="68"/>
    </location>
</feature>
<dbReference type="Proteomes" id="UP000814128">
    <property type="component" value="Unassembled WGS sequence"/>
</dbReference>
<organism evidence="1 2">
    <name type="scientific">Vararia minispora EC-137</name>
    <dbReference type="NCBI Taxonomy" id="1314806"/>
    <lineage>
        <taxon>Eukaryota</taxon>
        <taxon>Fungi</taxon>
        <taxon>Dikarya</taxon>
        <taxon>Basidiomycota</taxon>
        <taxon>Agaricomycotina</taxon>
        <taxon>Agaricomycetes</taxon>
        <taxon>Russulales</taxon>
        <taxon>Lachnocladiaceae</taxon>
        <taxon>Vararia</taxon>
    </lineage>
</organism>
<evidence type="ECO:0000313" key="2">
    <source>
        <dbReference type="Proteomes" id="UP000814128"/>
    </source>
</evidence>
<proteinExistence type="predicted"/>
<protein>
    <submittedName>
        <fullName evidence="1">Uncharacterized protein</fullName>
    </submittedName>
</protein>
<gene>
    <name evidence="1" type="ORF">K488DRAFT_33780</name>
</gene>